<reference evidence="1 2" key="1">
    <citation type="submission" date="2018-02" db="EMBL/GenBank/DDBJ databases">
        <title>Solimicrobium silvestre gen. nov., sp. nov., isolated from alpine forest soil.</title>
        <authorList>
            <person name="Margesin R."/>
            <person name="Albuquerque L."/>
            <person name="Zhang D.-C."/>
            <person name="Froufe H.J.C."/>
            <person name="Severino R."/>
            <person name="Roxo I."/>
            <person name="Egas C."/>
            <person name="Da Costa M.S."/>
        </authorList>
    </citation>
    <scope>NUCLEOTIDE SEQUENCE [LARGE SCALE GENOMIC DNA]</scope>
    <source>
        <strain evidence="1 2">S20-91</strain>
    </source>
</reference>
<accession>A0A2S9GS77</accession>
<sequence length="41" mass="4505">MIDIRFSQTGYSSSISPTVLCRGRVKTRIRAAIKLLALNPA</sequence>
<keyword evidence="2" id="KW-1185">Reference proteome</keyword>
<dbReference type="AlphaFoldDB" id="A0A2S9GS77"/>
<dbReference type="EMBL" id="PUGF01000055">
    <property type="protein sequence ID" value="PRC90567.1"/>
    <property type="molecule type" value="Genomic_DNA"/>
</dbReference>
<organism evidence="1 2">
    <name type="scientific">Solimicrobium silvestre</name>
    <dbReference type="NCBI Taxonomy" id="2099400"/>
    <lineage>
        <taxon>Bacteria</taxon>
        <taxon>Pseudomonadati</taxon>
        <taxon>Pseudomonadota</taxon>
        <taxon>Betaproteobacteria</taxon>
        <taxon>Burkholderiales</taxon>
        <taxon>Oxalobacteraceae</taxon>
        <taxon>Solimicrobium</taxon>
    </lineage>
</organism>
<gene>
    <name evidence="1" type="ORF">S2091_4726</name>
</gene>
<protein>
    <submittedName>
        <fullName evidence="1">Uncharacterized protein</fullName>
    </submittedName>
</protein>
<proteinExistence type="predicted"/>
<name>A0A2S9GS77_9BURK</name>
<dbReference type="Proteomes" id="UP000237839">
    <property type="component" value="Unassembled WGS sequence"/>
</dbReference>
<evidence type="ECO:0000313" key="2">
    <source>
        <dbReference type="Proteomes" id="UP000237839"/>
    </source>
</evidence>
<comment type="caution">
    <text evidence="1">The sequence shown here is derived from an EMBL/GenBank/DDBJ whole genome shotgun (WGS) entry which is preliminary data.</text>
</comment>
<evidence type="ECO:0000313" key="1">
    <source>
        <dbReference type="EMBL" id="PRC90567.1"/>
    </source>
</evidence>